<comment type="caution">
    <text evidence="2">The sequence shown here is derived from an EMBL/GenBank/DDBJ whole genome shotgun (WGS) entry which is preliminary data.</text>
</comment>
<dbReference type="InterPro" id="IPR037523">
    <property type="entry name" value="VOC_core"/>
</dbReference>
<dbReference type="Pfam" id="PF00903">
    <property type="entry name" value="Glyoxalase"/>
    <property type="match status" value="1"/>
</dbReference>
<feature type="domain" description="VOC" evidence="1">
    <location>
        <begin position="5"/>
        <end position="119"/>
    </location>
</feature>
<organism evidence="2 3">
    <name type="scientific">Sphingorhabdus profundilacus</name>
    <dbReference type="NCBI Taxonomy" id="2509718"/>
    <lineage>
        <taxon>Bacteria</taxon>
        <taxon>Pseudomonadati</taxon>
        <taxon>Pseudomonadota</taxon>
        <taxon>Alphaproteobacteria</taxon>
        <taxon>Sphingomonadales</taxon>
        <taxon>Sphingomonadaceae</taxon>
        <taxon>Sphingorhabdus</taxon>
    </lineage>
</organism>
<evidence type="ECO:0000259" key="1">
    <source>
        <dbReference type="PROSITE" id="PS51819"/>
    </source>
</evidence>
<sequence>MIDFEIDHVQIAIPEGGEAQGRVFFGTLLGLAEIPKPPGNRKRGGCWFAAGSLQLHLGVDPEFRAAQKAHIAFKTNALDEARSLLEHAGYDIVSDIDVEGRRRFFTNDPFGNRIEFMDRTTRL</sequence>
<dbReference type="InterPro" id="IPR029068">
    <property type="entry name" value="Glyas_Bleomycin-R_OHBP_Dase"/>
</dbReference>
<dbReference type="SUPFAM" id="SSF54593">
    <property type="entry name" value="Glyoxalase/Bleomycin resistance protein/Dihydroxybiphenyl dioxygenase"/>
    <property type="match status" value="1"/>
</dbReference>
<dbReference type="PANTHER" id="PTHR39175">
    <property type="entry name" value="FAMILY PROTEIN, PUTATIVE (AFU_ORTHOLOGUE AFUA_3G15060)-RELATED"/>
    <property type="match status" value="1"/>
</dbReference>
<proteinExistence type="predicted"/>
<dbReference type="InterPro" id="IPR004360">
    <property type="entry name" value="Glyas_Fos-R_dOase_dom"/>
</dbReference>
<keyword evidence="3" id="KW-1185">Reference proteome</keyword>
<dbReference type="PROSITE" id="PS51819">
    <property type="entry name" value="VOC"/>
    <property type="match status" value="1"/>
</dbReference>
<name>A0A6I4M265_9SPHN</name>
<accession>A0A6I4M265</accession>
<reference evidence="2 3" key="1">
    <citation type="submission" date="2019-01" db="EMBL/GenBank/DDBJ databases">
        <title>Sphingorhabdus lacus sp.nov., isolated from an oligotrophic freshwater lake.</title>
        <authorList>
            <person name="Park M."/>
        </authorList>
    </citation>
    <scope>NUCLEOTIDE SEQUENCE [LARGE SCALE GENOMIC DNA]</scope>
    <source>
        <strain evidence="2 3">IMCC26285</strain>
    </source>
</reference>
<protein>
    <submittedName>
        <fullName evidence="2">Glyoxalase</fullName>
    </submittedName>
</protein>
<dbReference type="OrthoDB" id="9813630at2"/>
<evidence type="ECO:0000313" key="2">
    <source>
        <dbReference type="EMBL" id="MVZ96415.1"/>
    </source>
</evidence>
<dbReference type="PANTHER" id="PTHR39175:SF1">
    <property type="entry name" value="FAMILY PROTEIN, PUTATIVE (AFU_ORTHOLOGUE AFUA_3G15060)-RELATED"/>
    <property type="match status" value="1"/>
</dbReference>
<dbReference type="AlphaFoldDB" id="A0A6I4M265"/>
<gene>
    <name evidence="2" type="ORF">EUU23_01700</name>
</gene>
<dbReference type="Proteomes" id="UP000471147">
    <property type="component" value="Unassembled WGS sequence"/>
</dbReference>
<dbReference type="EMBL" id="SDWJ01000001">
    <property type="protein sequence ID" value="MVZ96415.1"/>
    <property type="molecule type" value="Genomic_DNA"/>
</dbReference>
<dbReference type="RefSeq" id="WP_160352404.1">
    <property type="nucleotide sequence ID" value="NZ_SDWJ01000001.1"/>
</dbReference>
<dbReference type="Gene3D" id="3.10.180.10">
    <property type="entry name" value="2,3-Dihydroxybiphenyl 1,2-Dioxygenase, domain 1"/>
    <property type="match status" value="1"/>
</dbReference>
<evidence type="ECO:0000313" key="3">
    <source>
        <dbReference type="Proteomes" id="UP000471147"/>
    </source>
</evidence>